<evidence type="ECO:0000256" key="1">
    <source>
        <dbReference type="SAM" id="SignalP"/>
    </source>
</evidence>
<evidence type="ECO:0000313" key="3">
    <source>
        <dbReference type="EMBL" id="MCC4211266.1"/>
    </source>
</evidence>
<proteinExistence type="predicted"/>
<keyword evidence="4" id="KW-1185">Reference proteome</keyword>
<sequence length="288" mass="33570">MITLKSLLISLTVFSTVFACSERFFRGDAIIEKSPETVINSEEGFLSLYNGIDMSNWNLLCRDNEEGLAERVFTAGENGELHVFKDFPDEYGYKENRSGTHCMFFTPKKYSRYIFRFEYKWGEKRFNNFDQFQYDAGLYFHVYDVKIWPKGIEYQVRYDHTQKLNHTGDIWNSGAGFDWVASDENTYLPLAEGGRVQKRRGGEHRARSGIDFNALNGKWNQCELIVMADEYAIFKLNGQVVNVLTNMDLSEGEIGLQAETAEIYYRNIKIKEFKKFIPIEDFLKEGQH</sequence>
<dbReference type="Proteomes" id="UP001197770">
    <property type="component" value="Unassembled WGS sequence"/>
</dbReference>
<gene>
    <name evidence="3" type="ORF">LLW17_00925</name>
</gene>
<feature type="chain" id="PRO_5045921112" evidence="1">
    <location>
        <begin position="20"/>
        <end position="288"/>
    </location>
</feature>
<evidence type="ECO:0000259" key="2">
    <source>
        <dbReference type="Pfam" id="PF06439"/>
    </source>
</evidence>
<dbReference type="Pfam" id="PF06439">
    <property type="entry name" value="3keto-disac_hyd"/>
    <property type="match status" value="1"/>
</dbReference>
<dbReference type="InterPro" id="IPR010496">
    <property type="entry name" value="AL/BT2_dom"/>
</dbReference>
<feature type="domain" description="3-keto-alpha-glucoside-1,2-lyase/3-keto-2-hydroxy-glucal hydratase" evidence="2">
    <location>
        <begin position="45"/>
        <end position="271"/>
    </location>
</feature>
<comment type="caution">
    <text evidence="3">The sequence shown here is derived from an EMBL/GenBank/DDBJ whole genome shotgun (WGS) entry which is preliminary data.</text>
</comment>
<reference evidence="3 4" key="1">
    <citation type="submission" date="2021-11" db="EMBL/GenBank/DDBJ databases">
        <title>Seasonal and diel survey of microbial diversity of the Tyrrhenian coast.</title>
        <authorList>
            <person name="Gattoni G."/>
            <person name="Corral P."/>
        </authorList>
    </citation>
    <scope>NUCLEOTIDE SEQUENCE [LARGE SCALE GENOMIC DNA]</scope>
    <source>
        <strain evidence="3 4">Mr9</strain>
    </source>
</reference>
<feature type="signal peptide" evidence="1">
    <location>
        <begin position="1"/>
        <end position="19"/>
    </location>
</feature>
<name>A0ABS8GMR0_9FLAO</name>
<protein>
    <submittedName>
        <fullName evidence="3">DUF1080 domain-containing protein</fullName>
    </submittedName>
</protein>
<keyword evidence="1" id="KW-0732">Signal</keyword>
<accession>A0ABS8GMR0</accession>
<dbReference type="EMBL" id="JAJGMW010000001">
    <property type="protein sequence ID" value="MCC4211266.1"/>
    <property type="molecule type" value="Genomic_DNA"/>
</dbReference>
<dbReference type="RefSeq" id="WP_228228390.1">
    <property type="nucleotide sequence ID" value="NZ_JAJGMW010000001.1"/>
</dbReference>
<dbReference type="Gene3D" id="2.60.120.560">
    <property type="entry name" value="Exo-inulinase, domain 1"/>
    <property type="match status" value="1"/>
</dbReference>
<organism evidence="3 4">
    <name type="scientific">Leeuwenhoekiella parthenopeia</name>
    <dbReference type="NCBI Taxonomy" id="2890320"/>
    <lineage>
        <taxon>Bacteria</taxon>
        <taxon>Pseudomonadati</taxon>
        <taxon>Bacteroidota</taxon>
        <taxon>Flavobacteriia</taxon>
        <taxon>Flavobacteriales</taxon>
        <taxon>Flavobacteriaceae</taxon>
        <taxon>Leeuwenhoekiella</taxon>
    </lineage>
</organism>
<evidence type="ECO:0000313" key="4">
    <source>
        <dbReference type="Proteomes" id="UP001197770"/>
    </source>
</evidence>
<dbReference type="PROSITE" id="PS51257">
    <property type="entry name" value="PROKAR_LIPOPROTEIN"/>
    <property type="match status" value="1"/>
</dbReference>